<sequence length="213" mass="23196">MKRVLLLEDVRQARDWLGAIVAREFPDAQLTAVGLLRDALEATARETFDLALVDLSLPDGDGTELLRHLAQVQPECHCVVTTVMAADSAIVSALAAGAEGYLLKSDTDQVISHQLHLLMSGIPALSPQIARRIMHHFKLTGPHFEPEAKLTPRETEVLRLIAQGFRVGEAAPELGIAESTVITHIKSIYRKLEVSNRAEATLQASRLGLLGDD</sequence>
<evidence type="ECO:0000259" key="5">
    <source>
        <dbReference type="PROSITE" id="PS50043"/>
    </source>
</evidence>
<dbReference type="SUPFAM" id="SSF46894">
    <property type="entry name" value="C-terminal effector domain of the bipartite response regulators"/>
    <property type="match status" value="1"/>
</dbReference>
<keyword evidence="1" id="KW-0805">Transcription regulation</keyword>
<dbReference type="InterPro" id="IPR016032">
    <property type="entry name" value="Sig_transdc_resp-reg_C-effctor"/>
</dbReference>
<dbReference type="GO" id="GO:0003677">
    <property type="term" value="F:DNA binding"/>
    <property type="evidence" value="ECO:0007669"/>
    <property type="project" value="UniProtKB-KW"/>
</dbReference>
<dbReference type="Gene3D" id="3.40.50.2300">
    <property type="match status" value="1"/>
</dbReference>
<dbReference type="CDD" id="cd06170">
    <property type="entry name" value="LuxR_C_like"/>
    <property type="match status" value="1"/>
</dbReference>
<organism evidence="7 8">
    <name type="scientific">Sulfitobacter albidus</name>
    <dbReference type="NCBI Taxonomy" id="2829501"/>
    <lineage>
        <taxon>Bacteria</taxon>
        <taxon>Pseudomonadati</taxon>
        <taxon>Pseudomonadota</taxon>
        <taxon>Alphaproteobacteria</taxon>
        <taxon>Rhodobacterales</taxon>
        <taxon>Roseobacteraceae</taxon>
        <taxon>Sulfitobacter</taxon>
    </lineage>
</organism>
<name>A0A975PNJ9_9RHOB</name>
<keyword evidence="8" id="KW-1185">Reference proteome</keyword>
<feature type="modified residue" description="4-aspartylphosphate" evidence="4">
    <location>
        <position position="54"/>
    </location>
</feature>
<evidence type="ECO:0000256" key="1">
    <source>
        <dbReference type="ARBA" id="ARBA00023015"/>
    </source>
</evidence>
<dbReference type="Pfam" id="PF00196">
    <property type="entry name" value="GerE"/>
    <property type="match status" value="1"/>
</dbReference>
<evidence type="ECO:0000313" key="8">
    <source>
        <dbReference type="Proteomes" id="UP000683291"/>
    </source>
</evidence>
<dbReference type="AlphaFoldDB" id="A0A975PNJ9"/>
<evidence type="ECO:0000256" key="3">
    <source>
        <dbReference type="ARBA" id="ARBA00023163"/>
    </source>
</evidence>
<dbReference type="Proteomes" id="UP000683291">
    <property type="component" value="Chromosome 1"/>
</dbReference>
<proteinExistence type="predicted"/>
<gene>
    <name evidence="7" type="ORF">KDD17_02480</name>
</gene>
<accession>A0A975PNJ9</accession>
<evidence type="ECO:0000256" key="2">
    <source>
        <dbReference type="ARBA" id="ARBA00023125"/>
    </source>
</evidence>
<dbReference type="InterPro" id="IPR011006">
    <property type="entry name" value="CheY-like_superfamily"/>
</dbReference>
<evidence type="ECO:0000256" key="4">
    <source>
        <dbReference type="PROSITE-ProRule" id="PRU00169"/>
    </source>
</evidence>
<dbReference type="GO" id="GO:0000160">
    <property type="term" value="P:phosphorelay signal transduction system"/>
    <property type="evidence" value="ECO:0007669"/>
    <property type="project" value="InterPro"/>
</dbReference>
<dbReference type="PRINTS" id="PR00038">
    <property type="entry name" value="HTHLUXR"/>
</dbReference>
<protein>
    <submittedName>
        <fullName evidence="7">Response regulator transcription factor</fullName>
    </submittedName>
</protein>
<evidence type="ECO:0000313" key="7">
    <source>
        <dbReference type="EMBL" id="QUJ77928.1"/>
    </source>
</evidence>
<dbReference type="PANTHER" id="PTHR43214">
    <property type="entry name" value="TWO-COMPONENT RESPONSE REGULATOR"/>
    <property type="match status" value="1"/>
</dbReference>
<dbReference type="InterPro" id="IPR000792">
    <property type="entry name" value="Tscrpt_reg_LuxR_C"/>
</dbReference>
<feature type="domain" description="Response regulatory" evidence="6">
    <location>
        <begin position="3"/>
        <end position="119"/>
    </location>
</feature>
<keyword evidence="3" id="KW-0804">Transcription</keyword>
<dbReference type="PROSITE" id="PS50110">
    <property type="entry name" value="RESPONSE_REGULATORY"/>
    <property type="match status" value="1"/>
</dbReference>
<dbReference type="GO" id="GO:0006355">
    <property type="term" value="P:regulation of DNA-templated transcription"/>
    <property type="evidence" value="ECO:0007669"/>
    <property type="project" value="InterPro"/>
</dbReference>
<dbReference type="SMART" id="SM00448">
    <property type="entry name" value="REC"/>
    <property type="match status" value="1"/>
</dbReference>
<dbReference type="SUPFAM" id="SSF52172">
    <property type="entry name" value="CheY-like"/>
    <property type="match status" value="1"/>
</dbReference>
<keyword evidence="2" id="KW-0238">DNA-binding</keyword>
<dbReference type="Pfam" id="PF00072">
    <property type="entry name" value="Response_reg"/>
    <property type="match status" value="1"/>
</dbReference>
<dbReference type="PROSITE" id="PS50043">
    <property type="entry name" value="HTH_LUXR_2"/>
    <property type="match status" value="1"/>
</dbReference>
<dbReference type="SMART" id="SM00421">
    <property type="entry name" value="HTH_LUXR"/>
    <property type="match status" value="1"/>
</dbReference>
<dbReference type="KEGG" id="sual:KDD17_02480"/>
<dbReference type="PANTHER" id="PTHR43214:SF41">
    <property type="entry name" value="NITRATE_NITRITE RESPONSE REGULATOR PROTEIN NARP"/>
    <property type="match status" value="1"/>
</dbReference>
<dbReference type="InterPro" id="IPR001789">
    <property type="entry name" value="Sig_transdc_resp-reg_receiver"/>
</dbReference>
<keyword evidence="4" id="KW-0597">Phosphoprotein</keyword>
<reference evidence="7" key="1">
    <citation type="submission" date="2021-04" db="EMBL/GenBank/DDBJ databases">
        <title>Complete genome sequence for Sulfitobacter sp. strain JK7-1.</title>
        <authorList>
            <person name="Park S.-J."/>
        </authorList>
    </citation>
    <scope>NUCLEOTIDE SEQUENCE</scope>
    <source>
        <strain evidence="7">JK7-1</strain>
    </source>
</reference>
<dbReference type="EMBL" id="CP073581">
    <property type="protein sequence ID" value="QUJ77928.1"/>
    <property type="molecule type" value="Genomic_DNA"/>
</dbReference>
<dbReference type="InterPro" id="IPR039420">
    <property type="entry name" value="WalR-like"/>
</dbReference>
<feature type="domain" description="HTH luxR-type" evidence="5">
    <location>
        <begin position="143"/>
        <end position="208"/>
    </location>
</feature>
<evidence type="ECO:0000259" key="6">
    <source>
        <dbReference type="PROSITE" id="PS50110"/>
    </source>
</evidence>